<evidence type="ECO:0000313" key="2">
    <source>
        <dbReference type="Proteomes" id="UP000823927"/>
    </source>
</evidence>
<proteinExistence type="predicted"/>
<organism evidence="1 2">
    <name type="scientific">Candidatus Scybalocola faecigallinarum</name>
    <dbReference type="NCBI Taxonomy" id="2840941"/>
    <lineage>
        <taxon>Bacteria</taxon>
        <taxon>Bacillati</taxon>
        <taxon>Bacillota</taxon>
        <taxon>Clostridia</taxon>
        <taxon>Lachnospirales</taxon>
        <taxon>Lachnospiraceae</taxon>
        <taxon>Lachnospiraceae incertae sedis</taxon>
        <taxon>Candidatus Scybalocola (ex Gilroy et al. 2021)</taxon>
    </lineage>
</organism>
<reference evidence="1" key="2">
    <citation type="journal article" date="2021" name="PeerJ">
        <title>Extensive microbial diversity within the chicken gut microbiome revealed by metagenomics and culture.</title>
        <authorList>
            <person name="Gilroy R."/>
            <person name="Ravi A."/>
            <person name="Getino M."/>
            <person name="Pursley I."/>
            <person name="Horton D.L."/>
            <person name="Alikhan N.F."/>
            <person name="Baker D."/>
            <person name="Gharbi K."/>
            <person name="Hall N."/>
            <person name="Watson M."/>
            <person name="Adriaenssens E.M."/>
            <person name="Foster-Nyarko E."/>
            <person name="Jarju S."/>
            <person name="Secka A."/>
            <person name="Antonio M."/>
            <person name="Oren A."/>
            <person name="Chaudhuri R.R."/>
            <person name="La Ragione R."/>
            <person name="Hildebrand F."/>
            <person name="Pallen M.J."/>
        </authorList>
    </citation>
    <scope>NUCLEOTIDE SEQUENCE</scope>
    <source>
        <strain evidence="1">CHK178-757</strain>
    </source>
</reference>
<dbReference type="AlphaFoldDB" id="A0A9D1F6T8"/>
<dbReference type="EMBL" id="DVIT01000038">
    <property type="protein sequence ID" value="HIS47977.1"/>
    <property type="molecule type" value="Genomic_DNA"/>
</dbReference>
<accession>A0A9D1F6T8</accession>
<comment type="caution">
    <text evidence="1">The sequence shown here is derived from an EMBL/GenBank/DDBJ whole genome shotgun (WGS) entry which is preliminary data.</text>
</comment>
<gene>
    <name evidence="1" type="ORF">IAB46_10600</name>
</gene>
<dbReference type="Proteomes" id="UP000823927">
    <property type="component" value="Unassembled WGS sequence"/>
</dbReference>
<evidence type="ECO:0000313" key="1">
    <source>
        <dbReference type="EMBL" id="HIS47977.1"/>
    </source>
</evidence>
<reference evidence="1" key="1">
    <citation type="submission" date="2020-10" db="EMBL/GenBank/DDBJ databases">
        <authorList>
            <person name="Gilroy R."/>
        </authorList>
    </citation>
    <scope>NUCLEOTIDE SEQUENCE</scope>
    <source>
        <strain evidence="1">CHK178-757</strain>
    </source>
</reference>
<protein>
    <submittedName>
        <fullName evidence="1">Uncharacterized protein</fullName>
    </submittedName>
</protein>
<name>A0A9D1F6T8_9FIRM</name>
<sequence length="407" mass="47548">MTDNNIKEYDFTDAAWESLYDGVDDTRFKDQDARVIYNTLRQRLKCISFGEYLQRYIYLKAELEQPFSQVPLKEYQLIIRTSFSDRHTPPSFGPTTAKLSALSKNWLTRQTVKRNVVFLLGFGLDMSVEDVNLFLTKGLREAEINPKNPFEVICWYCYKNHYNYLKFSQLWEKYLQIPANDPAMDALFHEHTIRMRGSVSRILDDASLMAYVSRLKTSGNQSLMSVTAKECFLHLYNEARTIIAQIYNREEAEAPTSKKRVFTPEEITESHMEQIICSAIPKDRHGNLTPGKASQLNRQFSGKRFSRQRIHEILAGEAEVTRFELITLNFFIFSQRLDMYPDARKRYFRFQESTDEILEKCCMGQLYIQNPYECFVLMCLLSQDPLGTYADVWELSYEPGTVSGEKE</sequence>